<sequence length="318" mass="35700">MQLRPRVRKSRTEEESEMVDMASNTSLIGEGGARTEYDDGRAKEPDDSFLPYHAAIATSLGKRRDCPQIVFEVALSETLQRHNADIRRWLIKTRLHTRTAVGVKVDRRRLRFVATVWDFSSEGLCQLHDELVAGEGDADDIEFLRRCLTVIISQDIRQTDWFLEFSSVPSRKDLITFFNDNCAPILDAGREGRGGNPRATHSFPLANLGKRRRSWLINAFTELVEFQNANGAAPTNLGRHIKNAVVKDQQQTPETLLNTYEELSEAECARLLRLGEPDKVEIAFSSGIPHYVGGRNISLRTGSLIGFAAGRKAGRLVH</sequence>
<comment type="caution">
    <text evidence="2">The sequence shown here is derived from an EMBL/GenBank/DDBJ whole genome shotgun (WGS) entry which is preliminary data.</text>
</comment>
<dbReference type="Proteomes" id="UP000761534">
    <property type="component" value="Unassembled WGS sequence"/>
</dbReference>
<protein>
    <submittedName>
        <fullName evidence="2">Uncharacterized protein</fullName>
    </submittedName>
</protein>
<organism evidence="2 3">
    <name type="scientific">Trichomonascus ciferrii</name>
    <dbReference type="NCBI Taxonomy" id="44093"/>
    <lineage>
        <taxon>Eukaryota</taxon>
        <taxon>Fungi</taxon>
        <taxon>Dikarya</taxon>
        <taxon>Ascomycota</taxon>
        <taxon>Saccharomycotina</taxon>
        <taxon>Dipodascomycetes</taxon>
        <taxon>Dipodascales</taxon>
        <taxon>Trichomonascaceae</taxon>
        <taxon>Trichomonascus</taxon>
        <taxon>Trichomonascus ciferrii complex</taxon>
    </lineage>
</organism>
<evidence type="ECO:0000256" key="1">
    <source>
        <dbReference type="SAM" id="MobiDB-lite"/>
    </source>
</evidence>
<dbReference type="VEuPathDB" id="FungiDB:TRICI_004045"/>
<evidence type="ECO:0000313" key="2">
    <source>
        <dbReference type="EMBL" id="KAA8910857.1"/>
    </source>
</evidence>
<proteinExistence type="predicted"/>
<keyword evidence="3" id="KW-1185">Reference proteome</keyword>
<name>A0A642V791_9ASCO</name>
<accession>A0A642V791</accession>
<feature type="region of interest" description="Disordered" evidence="1">
    <location>
        <begin position="1"/>
        <end position="34"/>
    </location>
</feature>
<dbReference type="AlphaFoldDB" id="A0A642V791"/>
<dbReference type="EMBL" id="SWFS01000300">
    <property type="protein sequence ID" value="KAA8910857.1"/>
    <property type="molecule type" value="Genomic_DNA"/>
</dbReference>
<reference evidence="2" key="1">
    <citation type="journal article" date="2019" name="G3 (Bethesda)">
        <title>Genome Assemblies of Two Rare Opportunistic Yeast Pathogens: Diutina rugosa (syn. Candida rugosa) and Trichomonascus ciferrii (syn. Candida ciferrii).</title>
        <authorList>
            <person name="Mixao V."/>
            <person name="Saus E."/>
            <person name="Hansen A.P."/>
            <person name="Lass-Florl C."/>
            <person name="Gabaldon T."/>
        </authorList>
    </citation>
    <scope>NUCLEOTIDE SEQUENCE</scope>
    <source>
        <strain evidence="2">CBS 4856</strain>
    </source>
</reference>
<dbReference type="OrthoDB" id="76567at2759"/>
<evidence type="ECO:0000313" key="3">
    <source>
        <dbReference type="Proteomes" id="UP000761534"/>
    </source>
</evidence>
<gene>
    <name evidence="2" type="ORF">TRICI_004045</name>
</gene>